<feature type="region of interest" description="Disordered" evidence="1">
    <location>
        <begin position="1"/>
        <end position="35"/>
    </location>
</feature>
<feature type="compositionally biased region" description="Basic and acidic residues" evidence="1">
    <location>
        <begin position="98"/>
        <end position="112"/>
    </location>
</feature>
<feature type="region of interest" description="Disordered" evidence="1">
    <location>
        <begin position="91"/>
        <end position="112"/>
    </location>
</feature>
<name>A0A6J4RNQ4_9ACTN</name>
<evidence type="ECO:0000256" key="1">
    <source>
        <dbReference type="SAM" id="MobiDB-lite"/>
    </source>
</evidence>
<sequence length="112" mass="12232">DHPSRDTRRAGLAGRTSTGPVYGRRPQDPRARPPVRSLVDACARGGGRPLHAGPRHLLRRGVLLRGGWGSAVLRARLRPQGRQGAAILPGLRTHHLAGHPDQKQDGRQDRFL</sequence>
<protein>
    <submittedName>
        <fullName evidence="2">Uncharacterized protein</fullName>
    </submittedName>
</protein>
<dbReference type="AlphaFoldDB" id="A0A6J4RNQ4"/>
<proteinExistence type="predicted"/>
<dbReference type="EMBL" id="CADCVI010000166">
    <property type="protein sequence ID" value="CAA9477866.1"/>
    <property type="molecule type" value="Genomic_DNA"/>
</dbReference>
<evidence type="ECO:0000313" key="2">
    <source>
        <dbReference type="EMBL" id="CAA9477866.1"/>
    </source>
</evidence>
<reference evidence="2" key="1">
    <citation type="submission" date="2020-02" db="EMBL/GenBank/DDBJ databases">
        <authorList>
            <person name="Meier V. D."/>
        </authorList>
    </citation>
    <scope>NUCLEOTIDE SEQUENCE</scope>
    <source>
        <strain evidence="2">AVDCRST_MAG25</strain>
    </source>
</reference>
<organism evidence="2">
    <name type="scientific">uncultured Rubrobacteraceae bacterium</name>
    <dbReference type="NCBI Taxonomy" id="349277"/>
    <lineage>
        <taxon>Bacteria</taxon>
        <taxon>Bacillati</taxon>
        <taxon>Actinomycetota</taxon>
        <taxon>Rubrobacteria</taxon>
        <taxon>Rubrobacterales</taxon>
        <taxon>Rubrobacteraceae</taxon>
        <taxon>environmental samples</taxon>
    </lineage>
</organism>
<accession>A0A6J4RNQ4</accession>
<gene>
    <name evidence="2" type="ORF">AVDCRST_MAG25-2561</name>
</gene>
<feature type="non-terminal residue" evidence="2">
    <location>
        <position position="112"/>
    </location>
</feature>
<feature type="non-terminal residue" evidence="2">
    <location>
        <position position="1"/>
    </location>
</feature>